<dbReference type="EC" id="3.2.1.8" evidence="2"/>
<dbReference type="AlphaFoldDB" id="A0A644XHQ4"/>
<evidence type="ECO:0000259" key="1">
    <source>
        <dbReference type="PROSITE" id="PS51272"/>
    </source>
</evidence>
<feature type="domain" description="SLH" evidence="1">
    <location>
        <begin position="143"/>
        <end position="201"/>
    </location>
</feature>
<dbReference type="GO" id="GO:0045493">
    <property type="term" value="P:xylan catabolic process"/>
    <property type="evidence" value="ECO:0007669"/>
    <property type="project" value="UniProtKB-KW"/>
</dbReference>
<dbReference type="GO" id="GO:0031176">
    <property type="term" value="F:endo-1,4-beta-xylanase activity"/>
    <property type="evidence" value="ECO:0007669"/>
    <property type="project" value="UniProtKB-EC"/>
</dbReference>
<dbReference type="InterPro" id="IPR001119">
    <property type="entry name" value="SLH_dom"/>
</dbReference>
<keyword evidence="2" id="KW-0624">Polysaccharide degradation</keyword>
<comment type="caution">
    <text evidence="2">The sequence shown here is derived from an EMBL/GenBank/DDBJ whole genome shotgun (WGS) entry which is preliminary data.</text>
</comment>
<proteinExistence type="predicted"/>
<reference evidence="2" key="1">
    <citation type="submission" date="2019-08" db="EMBL/GenBank/DDBJ databases">
        <authorList>
            <person name="Kucharzyk K."/>
            <person name="Murdoch R.W."/>
            <person name="Higgins S."/>
            <person name="Loffler F."/>
        </authorList>
    </citation>
    <scope>NUCLEOTIDE SEQUENCE</scope>
</reference>
<dbReference type="EMBL" id="VSSQ01002161">
    <property type="protein sequence ID" value="MPM13713.1"/>
    <property type="molecule type" value="Genomic_DNA"/>
</dbReference>
<organism evidence="2">
    <name type="scientific">bioreactor metagenome</name>
    <dbReference type="NCBI Taxonomy" id="1076179"/>
    <lineage>
        <taxon>unclassified sequences</taxon>
        <taxon>metagenomes</taxon>
        <taxon>ecological metagenomes</taxon>
    </lineage>
</organism>
<sequence length="201" mass="21140">MQKRFFALLLSLLLTAGSAAAFSDVSDSDWFAQEVEVVTGVGLMSGSEDGYFLPQLPVSRGMVVTVLYRMEGMPAVNAAAAFSDVAEGEWYADSALWAQTVGIAAGYDDGRFGPDDPVTREQLAVFLFRYASFRGMEIAQGVLGGFRDEGSVSSWALEGMKHAVGAGLLTGGGGAALDPRGTATRAQLAVILFRILTPVSG</sequence>
<dbReference type="PROSITE" id="PS51272">
    <property type="entry name" value="SLH"/>
    <property type="match status" value="3"/>
</dbReference>
<keyword evidence="2" id="KW-0858">Xylan degradation</keyword>
<keyword evidence="2" id="KW-0378">Hydrolase</keyword>
<dbReference type="Pfam" id="PF00395">
    <property type="entry name" value="SLH"/>
    <property type="match status" value="3"/>
</dbReference>
<name>A0A644XHQ4_9ZZZZ</name>
<dbReference type="InterPro" id="IPR051465">
    <property type="entry name" value="Cell_Envelope_Struct_Comp"/>
</dbReference>
<accession>A0A644XHQ4</accession>
<keyword evidence="2" id="KW-0119">Carbohydrate metabolism</keyword>
<dbReference type="PANTHER" id="PTHR43308">
    <property type="entry name" value="OUTER MEMBRANE PROTEIN ALPHA-RELATED"/>
    <property type="match status" value="1"/>
</dbReference>
<gene>
    <name evidence="2" type="primary">xynA1_2</name>
    <name evidence="2" type="ORF">SDC9_60072</name>
</gene>
<feature type="domain" description="SLH" evidence="1">
    <location>
        <begin position="18"/>
        <end position="77"/>
    </location>
</feature>
<dbReference type="PANTHER" id="PTHR43308:SF5">
    <property type="entry name" value="S-LAYER PROTEIN _ PEPTIDOGLYCAN ENDO-BETA-N-ACETYLGLUCOSAMINIDASE"/>
    <property type="match status" value="1"/>
</dbReference>
<protein>
    <submittedName>
        <fullName evidence="2">Endo-1,4-beta-xylanase A</fullName>
        <ecNumber evidence="2">3.2.1.8</ecNumber>
    </submittedName>
</protein>
<feature type="domain" description="SLH" evidence="1">
    <location>
        <begin position="78"/>
        <end position="141"/>
    </location>
</feature>
<keyword evidence="2" id="KW-0326">Glycosidase</keyword>
<evidence type="ECO:0000313" key="2">
    <source>
        <dbReference type="EMBL" id="MPM13713.1"/>
    </source>
</evidence>